<keyword evidence="4" id="KW-0539">Nucleus</keyword>
<name>A0A9W9WBY4_9EURO</name>
<dbReference type="GO" id="GO:0008270">
    <property type="term" value="F:zinc ion binding"/>
    <property type="evidence" value="ECO:0007669"/>
    <property type="project" value="InterPro"/>
</dbReference>
<dbReference type="InterPro" id="IPR001138">
    <property type="entry name" value="Zn2Cys6_DnaBD"/>
</dbReference>
<dbReference type="RefSeq" id="XP_056494308.1">
    <property type="nucleotide sequence ID" value="XM_056625726.1"/>
</dbReference>
<dbReference type="AlphaFoldDB" id="A0A9W9WBY4"/>
<evidence type="ECO:0000259" key="6">
    <source>
        <dbReference type="PROSITE" id="PS50048"/>
    </source>
</evidence>
<feature type="domain" description="Zn(2)-C6 fungal-type" evidence="6">
    <location>
        <begin position="15"/>
        <end position="45"/>
    </location>
</feature>
<keyword evidence="5" id="KW-0812">Transmembrane</keyword>
<dbReference type="OrthoDB" id="4937900at2759"/>
<evidence type="ECO:0000256" key="1">
    <source>
        <dbReference type="ARBA" id="ARBA00023015"/>
    </source>
</evidence>
<dbReference type="SMART" id="SM00066">
    <property type="entry name" value="GAL4"/>
    <property type="match status" value="1"/>
</dbReference>
<evidence type="ECO:0000256" key="2">
    <source>
        <dbReference type="ARBA" id="ARBA00023125"/>
    </source>
</evidence>
<sequence>MSSGGRRAHKKSRHGCGQCKKRRIKCDERPPRCSNCNKRRVECDYELLGYPLAVPAASKLQRDKQVSLDGNCSKDNGSLIVSPSLSDMTLNLRHLELMHHYVTKTSLTLINVDEDGGMWQEGVPNMAISNDFLMHSILALSALHIVHLRGLDEYATARSHHAQAFSCLHSGITEITRSNCTAAVAFSALLLIFSCGLAQISHALHHCDNIDSLLTVLVAFRSHSRLFNPVQQWIGGKLTGDFNARGGDVRVDLYEESIIEPFRMLDLTNKASADNEEDKAIYHQAILSLQESAQSVSVYPRLLWPITVSPEFIALLQKKLQKKRPMALVILAYGCVLAKYAPLPLVYAQLGCKRYEFYREADRSGVDVSAKMAAR</sequence>
<dbReference type="Gene3D" id="4.10.240.10">
    <property type="entry name" value="Zn(2)-C6 fungal-type DNA-binding domain"/>
    <property type="match status" value="1"/>
</dbReference>
<dbReference type="PROSITE" id="PS50048">
    <property type="entry name" value="ZN2_CY6_FUNGAL_2"/>
    <property type="match status" value="1"/>
</dbReference>
<keyword evidence="3" id="KW-0804">Transcription</keyword>
<dbReference type="GeneID" id="81364706"/>
<evidence type="ECO:0000256" key="3">
    <source>
        <dbReference type="ARBA" id="ARBA00023163"/>
    </source>
</evidence>
<keyword evidence="2" id="KW-0238">DNA-binding</keyword>
<dbReference type="Proteomes" id="UP001147747">
    <property type="component" value="Unassembled WGS sequence"/>
</dbReference>
<accession>A0A9W9WBY4</accession>
<dbReference type="SUPFAM" id="SSF57701">
    <property type="entry name" value="Zn2/Cys6 DNA-binding domain"/>
    <property type="match status" value="1"/>
</dbReference>
<keyword evidence="1" id="KW-0805">Transcription regulation</keyword>
<evidence type="ECO:0000313" key="8">
    <source>
        <dbReference type="Proteomes" id="UP001147747"/>
    </source>
</evidence>
<feature type="transmembrane region" description="Helical" evidence="5">
    <location>
        <begin position="326"/>
        <end position="347"/>
    </location>
</feature>
<evidence type="ECO:0000256" key="4">
    <source>
        <dbReference type="ARBA" id="ARBA00023242"/>
    </source>
</evidence>
<dbReference type="CDD" id="cd00067">
    <property type="entry name" value="GAL4"/>
    <property type="match status" value="1"/>
</dbReference>
<dbReference type="Pfam" id="PF00172">
    <property type="entry name" value="Zn_clus"/>
    <property type="match status" value="1"/>
</dbReference>
<proteinExistence type="predicted"/>
<keyword evidence="5" id="KW-0472">Membrane</keyword>
<dbReference type="GO" id="GO:0001228">
    <property type="term" value="F:DNA-binding transcription activator activity, RNA polymerase II-specific"/>
    <property type="evidence" value="ECO:0007669"/>
    <property type="project" value="TreeGrafter"/>
</dbReference>
<reference evidence="7" key="1">
    <citation type="submission" date="2022-12" db="EMBL/GenBank/DDBJ databases">
        <authorList>
            <person name="Petersen C."/>
        </authorList>
    </citation>
    <scope>NUCLEOTIDE SEQUENCE</scope>
    <source>
        <strain evidence="7">IBT 29677</strain>
    </source>
</reference>
<organism evidence="7 8">
    <name type="scientific">Penicillium cosmopolitanum</name>
    <dbReference type="NCBI Taxonomy" id="1131564"/>
    <lineage>
        <taxon>Eukaryota</taxon>
        <taxon>Fungi</taxon>
        <taxon>Dikarya</taxon>
        <taxon>Ascomycota</taxon>
        <taxon>Pezizomycotina</taxon>
        <taxon>Eurotiomycetes</taxon>
        <taxon>Eurotiomycetidae</taxon>
        <taxon>Eurotiales</taxon>
        <taxon>Aspergillaceae</taxon>
        <taxon>Penicillium</taxon>
    </lineage>
</organism>
<keyword evidence="8" id="KW-1185">Reference proteome</keyword>
<keyword evidence="5" id="KW-1133">Transmembrane helix</keyword>
<dbReference type="PANTHER" id="PTHR47784:SF5">
    <property type="entry name" value="STEROL UPTAKE CONTROL PROTEIN 2"/>
    <property type="match status" value="1"/>
</dbReference>
<evidence type="ECO:0000313" key="7">
    <source>
        <dbReference type="EMBL" id="KAJ5414462.1"/>
    </source>
</evidence>
<evidence type="ECO:0000256" key="5">
    <source>
        <dbReference type="SAM" id="Phobius"/>
    </source>
</evidence>
<protein>
    <submittedName>
        <fullName evidence="7">Serine-rich protein</fullName>
    </submittedName>
</protein>
<dbReference type="PROSITE" id="PS00463">
    <property type="entry name" value="ZN2_CY6_FUNGAL_1"/>
    <property type="match status" value="1"/>
</dbReference>
<dbReference type="InterPro" id="IPR036864">
    <property type="entry name" value="Zn2-C6_fun-type_DNA-bd_sf"/>
</dbReference>
<gene>
    <name evidence="7" type="ORF">N7509_001089</name>
</gene>
<reference evidence="7" key="2">
    <citation type="journal article" date="2023" name="IMA Fungus">
        <title>Comparative genomic study of the Penicillium genus elucidates a diverse pangenome and 15 lateral gene transfer events.</title>
        <authorList>
            <person name="Petersen C."/>
            <person name="Sorensen T."/>
            <person name="Nielsen M.R."/>
            <person name="Sondergaard T.E."/>
            <person name="Sorensen J.L."/>
            <person name="Fitzpatrick D.A."/>
            <person name="Frisvad J.C."/>
            <person name="Nielsen K.L."/>
        </authorList>
    </citation>
    <scope>NUCLEOTIDE SEQUENCE</scope>
    <source>
        <strain evidence="7">IBT 29677</strain>
    </source>
</reference>
<comment type="caution">
    <text evidence="7">The sequence shown here is derived from an EMBL/GenBank/DDBJ whole genome shotgun (WGS) entry which is preliminary data.</text>
</comment>
<dbReference type="InterPro" id="IPR021858">
    <property type="entry name" value="Fun_TF"/>
</dbReference>
<dbReference type="InterPro" id="IPR053157">
    <property type="entry name" value="Sterol_Uptake_Regulator"/>
</dbReference>
<dbReference type="EMBL" id="JAPZBU010000003">
    <property type="protein sequence ID" value="KAJ5414462.1"/>
    <property type="molecule type" value="Genomic_DNA"/>
</dbReference>
<dbReference type="GO" id="GO:0003677">
    <property type="term" value="F:DNA binding"/>
    <property type="evidence" value="ECO:0007669"/>
    <property type="project" value="UniProtKB-KW"/>
</dbReference>
<dbReference type="Pfam" id="PF11951">
    <property type="entry name" value="Fungal_trans_2"/>
    <property type="match status" value="1"/>
</dbReference>
<dbReference type="PANTHER" id="PTHR47784">
    <property type="entry name" value="STEROL UPTAKE CONTROL PROTEIN 2"/>
    <property type="match status" value="1"/>
</dbReference>